<organism evidence="2 3">
    <name type="scientific">Streptomyces filamentosus</name>
    <name type="common">Streptomyces roseosporus</name>
    <dbReference type="NCBI Taxonomy" id="67294"/>
    <lineage>
        <taxon>Bacteria</taxon>
        <taxon>Bacillati</taxon>
        <taxon>Actinomycetota</taxon>
        <taxon>Actinomycetes</taxon>
        <taxon>Kitasatosporales</taxon>
        <taxon>Streptomycetaceae</taxon>
        <taxon>Streptomyces</taxon>
    </lineage>
</organism>
<reference evidence="2" key="2">
    <citation type="submission" date="2020-09" db="EMBL/GenBank/DDBJ databases">
        <authorList>
            <person name="Sun Q."/>
            <person name="Ohkuma M."/>
        </authorList>
    </citation>
    <scope>NUCLEOTIDE SEQUENCE</scope>
    <source>
        <strain evidence="2">JCM 4122</strain>
    </source>
</reference>
<keyword evidence="3" id="KW-1185">Reference proteome</keyword>
<evidence type="ECO:0000313" key="2">
    <source>
        <dbReference type="EMBL" id="GHG13756.1"/>
    </source>
</evidence>
<dbReference type="AlphaFoldDB" id="A0A919BUT8"/>
<gene>
    <name evidence="2" type="ORF">GCM10017667_54700</name>
</gene>
<dbReference type="Pfam" id="PF12973">
    <property type="entry name" value="Cupin_7"/>
    <property type="match status" value="1"/>
</dbReference>
<reference evidence="2" key="1">
    <citation type="journal article" date="2014" name="Int. J. Syst. Evol. Microbiol.">
        <title>Complete genome sequence of Corynebacterium casei LMG S-19264T (=DSM 44701T), isolated from a smear-ripened cheese.</title>
        <authorList>
            <consortium name="US DOE Joint Genome Institute (JGI-PGF)"/>
            <person name="Walter F."/>
            <person name="Albersmeier A."/>
            <person name="Kalinowski J."/>
            <person name="Ruckert C."/>
        </authorList>
    </citation>
    <scope>NUCLEOTIDE SEQUENCE</scope>
    <source>
        <strain evidence="2">JCM 4122</strain>
    </source>
</reference>
<accession>A0A919BUT8</accession>
<dbReference type="InterPro" id="IPR011051">
    <property type="entry name" value="RmlC_Cupin_sf"/>
</dbReference>
<evidence type="ECO:0000313" key="3">
    <source>
        <dbReference type="Proteomes" id="UP000632849"/>
    </source>
</evidence>
<dbReference type="InterPro" id="IPR014710">
    <property type="entry name" value="RmlC-like_jellyroll"/>
</dbReference>
<dbReference type="Gene3D" id="2.60.120.10">
    <property type="entry name" value="Jelly Rolls"/>
    <property type="match status" value="1"/>
</dbReference>
<dbReference type="RefSeq" id="WP_190043343.1">
    <property type="nucleotide sequence ID" value="NZ_BNBE01000002.1"/>
</dbReference>
<evidence type="ECO:0000259" key="1">
    <source>
        <dbReference type="Pfam" id="PF12973"/>
    </source>
</evidence>
<comment type="caution">
    <text evidence="2">The sequence shown here is derived from an EMBL/GenBank/DDBJ whole genome shotgun (WGS) entry which is preliminary data.</text>
</comment>
<dbReference type="SUPFAM" id="SSF51182">
    <property type="entry name" value="RmlC-like cupins"/>
    <property type="match status" value="1"/>
</dbReference>
<dbReference type="InterPro" id="IPR025979">
    <property type="entry name" value="ChrR-like_cupin_dom"/>
</dbReference>
<dbReference type="EMBL" id="BNBE01000002">
    <property type="protein sequence ID" value="GHG13756.1"/>
    <property type="molecule type" value="Genomic_DNA"/>
</dbReference>
<proteinExistence type="predicted"/>
<feature type="domain" description="ChrR-like cupin" evidence="1">
    <location>
        <begin position="7"/>
        <end position="99"/>
    </location>
</feature>
<sequence>MLAGFEVARADQAPLQQVTEGITVAMLQEGAADELSAMIIEFAPGATFGEETHKKQEILFVLEGEFGDGERVHRAGTLITAQEGSVHWPQSKTGCRLLVLYPNGPGE</sequence>
<name>A0A919BUT8_STRFL</name>
<dbReference type="Proteomes" id="UP000632849">
    <property type="component" value="Unassembled WGS sequence"/>
</dbReference>
<protein>
    <recommendedName>
        <fullName evidence="1">ChrR-like cupin domain-containing protein</fullName>
    </recommendedName>
</protein>